<feature type="transmembrane region" description="Helical" evidence="8">
    <location>
        <begin position="235"/>
        <end position="254"/>
    </location>
</feature>
<protein>
    <submittedName>
        <fullName evidence="9">BCCT family transporter</fullName>
    </submittedName>
</protein>
<feature type="transmembrane region" description="Helical" evidence="8">
    <location>
        <begin position="449"/>
        <end position="471"/>
    </location>
</feature>
<dbReference type="EMBL" id="JACJLA010000023">
    <property type="protein sequence ID" value="MBM6913530.1"/>
    <property type="molecule type" value="Genomic_DNA"/>
</dbReference>
<dbReference type="PANTHER" id="PTHR30047:SF7">
    <property type="entry name" value="HIGH-AFFINITY CHOLINE TRANSPORT PROTEIN"/>
    <property type="match status" value="1"/>
</dbReference>
<evidence type="ECO:0000256" key="4">
    <source>
        <dbReference type="ARBA" id="ARBA00022475"/>
    </source>
</evidence>
<name>A0ABS2GIJ1_9FIRM</name>
<feature type="transmembrane region" description="Helical" evidence="8">
    <location>
        <begin position="323"/>
        <end position="341"/>
    </location>
</feature>
<proteinExistence type="inferred from homology"/>
<evidence type="ECO:0000256" key="6">
    <source>
        <dbReference type="ARBA" id="ARBA00022989"/>
    </source>
</evidence>
<dbReference type="PANTHER" id="PTHR30047">
    <property type="entry name" value="HIGH-AFFINITY CHOLINE TRANSPORT PROTEIN-RELATED"/>
    <property type="match status" value="1"/>
</dbReference>
<feature type="transmembrane region" description="Helical" evidence="8">
    <location>
        <begin position="266"/>
        <end position="289"/>
    </location>
</feature>
<evidence type="ECO:0000256" key="8">
    <source>
        <dbReference type="SAM" id="Phobius"/>
    </source>
</evidence>
<keyword evidence="10" id="KW-1185">Reference proteome</keyword>
<keyword evidence="5 8" id="KW-0812">Transmembrane</keyword>
<evidence type="ECO:0000256" key="2">
    <source>
        <dbReference type="ARBA" id="ARBA00005658"/>
    </source>
</evidence>
<dbReference type="Pfam" id="PF02028">
    <property type="entry name" value="BCCT"/>
    <property type="match status" value="1"/>
</dbReference>
<feature type="transmembrane region" description="Helical" evidence="8">
    <location>
        <begin position="193"/>
        <end position="215"/>
    </location>
</feature>
<evidence type="ECO:0000256" key="1">
    <source>
        <dbReference type="ARBA" id="ARBA00004651"/>
    </source>
</evidence>
<sequence length="669" mass="75500">MKMFWGNKIKTNLERRIVVPSLVIIIVTVLGCMLVPEKANAYLSGMKNYIFNEFSWVYILSVAFFLIFLVILSVGTLGDIRLGDDDEEPEFSFFSWVAMLFAAGMGIGLMYFGVAEPILHYAVPLHSSATPAIQEQEAMMNTLFHWGIHAWAIYGIIALSLAYFGFRYRLPLTIRSGFYPILKKDINGFWGDLIDIIALCATIFGLTTTLGYGALQLNAGLQSVTGYHDTSFTPIAVLIVIAVTMAIISAISGVGKGIRLLSQGNLIIAGILMLFVLFTGPTVYVLSAFSQNIGYYLSHLVELSFRTFAYDTTHKDWFTSWTIVYWAWWISWAPFVGLFIAKISRGRTVREFVMCVLVVPTVFNILWMTIFGNSAIWLDGHHGGVLSVLAGQTEQMLFQFLQLLPWPLLTSILALVIIAIFFITSADSGIFVINSIASYGKTKFPRWQSILWGGLMALLAIVLLYSGGLAALQTMNIVMALPFALIMIILSFCLLKGMIVDNSYFSRDLTKGTSYWTGEHWQERLGTIVATMDRNELLRFMDTTVRSAFTEIEKELTQYDITALVRENLKDDTPYIELVIKKETLRDFVYGVTCVEKAISRLVVDNPSFPTVDTPHTLEPICYFSDGRRGHSVKYMRKEELITDVLRQYERYVKMASDVHHSLYLYDKE</sequence>
<comment type="subcellular location">
    <subcellularLocation>
        <location evidence="1">Cell membrane</location>
        <topology evidence="1">Multi-pass membrane protein</topology>
    </subcellularLocation>
</comment>
<dbReference type="RefSeq" id="WP_239448045.1">
    <property type="nucleotide sequence ID" value="NZ_JACJLA010000023.1"/>
</dbReference>
<evidence type="ECO:0000256" key="3">
    <source>
        <dbReference type="ARBA" id="ARBA00022448"/>
    </source>
</evidence>
<feature type="transmembrane region" description="Helical" evidence="8">
    <location>
        <begin position="148"/>
        <end position="166"/>
    </location>
</feature>
<accession>A0ABS2GIJ1</accession>
<feature type="transmembrane region" description="Helical" evidence="8">
    <location>
        <begin position="17"/>
        <end position="36"/>
    </location>
</feature>
<dbReference type="Proteomes" id="UP000707138">
    <property type="component" value="Unassembled WGS sequence"/>
</dbReference>
<evidence type="ECO:0000313" key="10">
    <source>
        <dbReference type="Proteomes" id="UP000707138"/>
    </source>
</evidence>
<dbReference type="PROSITE" id="PS51257">
    <property type="entry name" value="PROKAR_LIPOPROTEIN"/>
    <property type="match status" value="1"/>
</dbReference>
<evidence type="ECO:0000256" key="7">
    <source>
        <dbReference type="ARBA" id="ARBA00023136"/>
    </source>
</evidence>
<keyword evidence="4" id="KW-1003">Cell membrane</keyword>
<dbReference type="InterPro" id="IPR018093">
    <property type="entry name" value="BCCT_CS"/>
</dbReference>
<dbReference type="PROSITE" id="PS01303">
    <property type="entry name" value="BCCT"/>
    <property type="match status" value="1"/>
</dbReference>
<feature type="transmembrane region" description="Helical" evidence="8">
    <location>
        <begin position="477"/>
        <end position="495"/>
    </location>
</feature>
<evidence type="ECO:0000256" key="5">
    <source>
        <dbReference type="ARBA" id="ARBA00022692"/>
    </source>
</evidence>
<gene>
    <name evidence="9" type="ORF">H6A01_09400</name>
</gene>
<dbReference type="InterPro" id="IPR000060">
    <property type="entry name" value="BCCT_transptr"/>
</dbReference>
<feature type="transmembrane region" description="Helical" evidence="8">
    <location>
        <begin position="56"/>
        <end position="79"/>
    </location>
</feature>
<comment type="similarity">
    <text evidence="2">Belongs to the BCCT transporter (TC 2.A.15) family.</text>
</comment>
<reference evidence="9 10" key="1">
    <citation type="journal article" date="2021" name="Sci. Rep.">
        <title>The distribution of antibiotic resistance genes in chicken gut microbiota commensals.</title>
        <authorList>
            <person name="Juricova H."/>
            <person name="Matiasovicova J."/>
            <person name="Kubasova T."/>
            <person name="Cejkova D."/>
            <person name="Rychlik I."/>
        </authorList>
    </citation>
    <scope>NUCLEOTIDE SEQUENCE [LARGE SCALE GENOMIC DNA]</scope>
    <source>
        <strain evidence="9 10">An537</strain>
    </source>
</reference>
<keyword evidence="7 8" id="KW-0472">Membrane</keyword>
<keyword evidence="6 8" id="KW-1133">Transmembrane helix</keyword>
<evidence type="ECO:0000313" key="9">
    <source>
        <dbReference type="EMBL" id="MBM6913530.1"/>
    </source>
</evidence>
<feature type="transmembrane region" description="Helical" evidence="8">
    <location>
        <begin position="412"/>
        <end position="437"/>
    </location>
</feature>
<dbReference type="NCBIfam" id="TIGR00842">
    <property type="entry name" value="bcct"/>
    <property type="match status" value="1"/>
</dbReference>
<feature type="transmembrane region" description="Helical" evidence="8">
    <location>
        <begin position="91"/>
        <end position="114"/>
    </location>
</feature>
<keyword evidence="3" id="KW-0813">Transport</keyword>
<feature type="transmembrane region" description="Helical" evidence="8">
    <location>
        <begin position="353"/>
        <end position="378"/>
    </location>
</feature>
<comment type="caution">
    <text evidence="9">The sequence shown here is derived from an EMBL/GenBank/DDBJ whole genome shotgun (WGS) entry which is preliminary data.</text>
</comment>
<organism evidence="9 10">
    <name type="scientific">Veillonella magna</name>
    <dbReference type="NCBI Taxonomy" id="464322"/>
    <lineage>
        <taxon>Bacteria</taxon>
        <taxon>Bacillati</taxon>
        <taxon>Bacillota</taxon>
        <taxon>Negativicutes</taxon>
        <taxon>Veillonellales</taxon>
        <taxon>Veillonellaceae</taxon>
        <taxon>Veillonella</taxon>
    </lineage>
</organism>